<dbReference type="AlphaFoldDB" id="A0A6M8HX35"/>
<dbReference type="SUPFAM" id="SSF55298">
    <property type="entry name" value="YjgF-like"/>
    <property type="match status" value="1"/>
</dbReference>
<sequence length="131" mass="13736">MPARAAAPATRFFTTGDTPKPFSAAVRIGNMVFVSGVIGVGPDGTLPADFTVQATNVMEGISNELKLADASMDDVFKCDVALADMKNYAAFNSVYVKYFKAGHFPVRMASGANGLAKGAAVEASCQAYTRK</sequence>
<protein>
    <submittedName>
        <fullName evidence="1">RidA family protein</fullName>
    </submittedName>
</protein>
<evidence type="ECO:0000313" key="1">
    <source>
        <dbReference type="EMBL" id="QKE92737.1"/>
    </source>
</evidence>
<gene>
    <name evidence="1" type="ORF">HN018_16675</name>
</gene>
<dbReference type="Gene3D" id="3.30.1330.40">
    <property type="entry name" value="RutC-like"/>
    <property type="match status" value="1"/>
</dbReference>
<dbReference type="InterPro" id="IPR006175">
    <property type="entry name" value="YjgF/YER057c/UK114"/>
</dbReference>
<dbReference type="InterPro" id="IPR035959">
    <property type="entry name" value="RutC-like_sf"/>
</dbReference>
<dbReference type="EMBL" id="CP053708">
    <property type="protein sequence ID" value="QKE92737.1"/>
    <property type="molecule type" value="Genomic_DNA"/>
</dbReference>
<dbReference type="CDD" id="cd00448">
    <property type="entry name" value="YjgF_YER057c_UK114_family"/>
    <property type="match status" value="1"/>
</dbReference>
<dbReference type="Proteomes" id="UP000500767">
    <property type="component" value="Chromosome"/>
</dbReference>
<reference evidence="1 2" key="1">
    <citation type="journal article" date="2014" name="World J. Microbiol. Biotechnol.">
        <title>Biodiversity and physiological characteristics of Antarctic and Arctic lichens-associated bacteria.</title>
        <authorList>
            <person name="Lee Y.M."/>
            <person name="Kim E.H."/>
            <person name="Lee H.K."/>
            <person name="Hong S.G."/>
        </authorList>
    </citation>
    <scope>NUCLEOTIDE SEQUENCE [LARGE SCALE GENOMIC DNA]</scope>
    <source>
        <strain evidence="1 2">PAMC 26569</strain>
    </source>
</reference>
<dbReference type="GO" id="GO:0019239">
    <property type="term" value="F:deaminase activity"/>
    <property type="evidence" value="ECO:0007669"/>
    <property type="project" value="TreeGrafter"/>
</dbReference>
<dbReference type="KEGG" id="lck:HN018_16675"/>
<keyword evidence="2" id="KW-1185">Reference proteome</keyword>
<accession>A0A6M8HX35</accession>
<evidence type="ECO:0000313" key="2">
    <source>
        <dbReference type="Proteomes" id="UP000500767"/>
    </source>
</evidence>
<proteinExistence type="predicted"/>
<dbReference type="PANTHER" id="PTHR11803">
    <property type="entry name" value="2-IMINOBUTANOATE/2-IMINOPROPANOATE DEAMINASE RIDA"/>
    <property type="match status" value="1"/>
</dbReference>
<name>A0A6M8HX35_9PROT</name>
<dbReference type="GO" id="GO:0005829">
    <property type="term" value="C:cytosol"/>
    <property type="evidence" value="ECO:0007669"/>
    <property type="project" value="TreeGrafter"/>
</dbReference>
<organism evidence="1 2">
    <name type="scientific">Lichenicola cladoniae</name>
    <dbReference type="NCBI Taxonomy" id="1484109"/>
    <lineage>
        <taxon>Bacteria</taxon>
        <taxon>Pseudomonadati</taxon>
        <taxon>Pseudomonadota</taxon>
        <taxon>Alphaproteobacteria</taxon>
        <taxon>Acetobacterales</taxon>
        <taxon>Acetobacteraceae</taxon>
        <taxon>Lichenicola</taxon>
    </lineage>
</organism>
<dbReference type="PANTHER" id="PTHR11803:SF39">
    <property type="entry name" value="2-IMINOBUTANOATE_2-IMINOPROPANOATE DEAMINASE"/>
    <property type="match status" value="1"/>
</dbReference>
<dbReference type="Pfam" id="PF01042">
    <property type="entry name" value="Ribonuc_L-PSP"/>
    <property type="match status" value="1"/>
</dbReference>